<name>A0A0G3EEH4_9BACT</name>
<reference evidence="3 4" key="2">
    <citation type="journal article" date="2016" name="ISME J.">
        <title>Characterization of the first cultured representative of Verrucomicrobia subdivision 5 indicates the proposal of a novel phylum.</title>
        <authorList>
            <person name="Spring S."/>
            <person name="Bunk B."/>
            <person name="Sproer C."/>
            <person name="Schumann P."/>
            <person name="Rohde M."/>
            <person name="Tindall B.J."/>
            <person name="Klenk H.P."/>
        </authorList>
    </citation>
    <scope>NUCLEOTIDE SEQUENCE [LARGE SCALE GENOMIC DNA]</scope>
    <source>
        <strain evidence="3 4">L21-Fru-AB</strain>
    </source>
</reference>
<dbReference type="GO" id="GO:0005829">
    <property type="term" value="C:cytosol"/>
    <property type="evidence" value="ECO:0007669"/>
    <property type="project" value="TreeGrafter"/>
</dbReference>
<dbReference type="OrthoDB" id="7629852at2"/>
<evidence type="ECO:0000256" key="1">
    <source>
        <dbReference type="SAM" id="Phobius"/>
    </source>
</evidence>
<dbReference type="GO" id="GO:0015035">
    <property type="term" value="F:protein-disulfide reductase activity"/>
    <property type="evidence" value="ECO:0007669"/>
    <property type="project" value="TreeGrafter"/>
</dbReference>
<gene>
    <name evidence="3" type="primary">trxA_2</name>
    <name evidence="3" type="ORF">L21SP4_01598</name>
</gene>
<dbReference type="PROSITE" id="PS51352">
    <property type="entry name" value="THIOREDOXIN_2"/>
    <property type="match status" value="1"/>
</dbReference>
<dbReference type="Pfam" id="PF00085">
    <property type="entry name" value="Thioredoxin"/>
    <property type="match status" value="1"/>
</dbReference>
<proteinExistence type="predicted"/>
<keyword evidence="1" id="KW-0812">Transmembrane</keyword>
<dbReference type="RefSeq" id="WP_052882130.1">
    <property type="nucleotide sequence ID" value="NZ_CP010904.1"/>
</dbReference>
<reference evidence="4" key="1">
    <citation type="submission" date="2015-02" db="EMBL/GenBank/DDBJ databases">
        <title>Description and complete genome sequence of the first cultured representative of the subdivision 5 of the Verrucomicrobia phylum.</title>
        <authorList>
            <person name="Spring S."/>
            <person name="Bunk B."/>
            <person name="Sproer C."/>
            <person name="Klenk H.-P."/>
        </authorList>
    </citation>
    <scope>NUCLEOTIDE SEQUENCE [LARGE SCALE GENOMIC DNA]</scope>
    <source>
        <strain evidence="4">L21-Fru-AB</strain>
    </source>
</reference>
<organism evidence="3 4">
    <name type="scientific">Kiritimatiella glycovorans</name>
    <dbReference type="NCBI Taxonomy" id="1307763"/>
    <lineage>
        <taxon>Bacteria</taxon>
        <taxon>Pseudomonadati</taxon>
        <taxon>Kiritimatiellota</taxon>
        <taxon>Kiritimatiellia</taxon>
        <taxon>Kiritimatiellales</taxon>
        <taxon>Kiritimatiellaceae</taxon>
        <taxon>Kiritimatiella</taxon>
    </lineage>
</organism>
<dbReference type="Gene3D" id="3.40.30.10">
    <property type="entry name" value="Glutaredoxin"/>
    <property type="match status" value="1"/>
</dbReference>
<dbReference type="PANTHER" id="PTHR45663:SF11">
    <property type="entry name" value="GEO12009P1"/>
    <property type="match status" value="1"/>
</dbReference>
<keyword evidence="1" id="KW-1133">Transmembrane helix</keyword>
<evidence type="ECO:0000313" key="4">
    <source>
        <dbReference type="Proteomes" id="UP000035268"/>
    </source>
</evidence>
<keyword evidence="1" id="KW-0472">Membrane</keyword>
<dbReference type="CDD" id="cd02947">
    <property type="entry name" value="TRX_family"/>
    <property type="match status" value="1"/>
</dbReference>
<dbReference type="STRING" id="1307763.L21SP4_01598"/>
<dbReference type="KEGG" id="vbl:L21SP4_01598"/>
<evidence type="ECO:0000259" key="2">
    <source>
        <dbReference type="PROSITE" id="PS51352"/>
    </source>
</evidence>
<dbReference type="SUPFAM" id="SSF52833">
    <property type="entry name" value="Thioredoxin-like"/>
    <property type="match status" value="1"/>
</dbReference>
<dbReference type="Proteomes" id="UP000035268">
    <property type="component" value="Chromosome"/>
</dbReference>
<dbReference type="GO" id="GO:0045454">
    <property type="term" value="P:cell redox homeostasis"/>
    <property type="evidence" value="ECO:0007669"/>
    <property type="project" value="TreeGrafter"/>
</dbReference>
<dbReference type="PANTHER" id="PTHR45663">
    <property type="entry name" value="GEO12009P1"/>
    <property type="match status" value="1"/>
</dbReference>
<dbReference type="AlphaFoldDB" id="A0A0G3EEH4"/>
<feature type="transmembrane region" description="Helical" evidence="1">
    <location>
        <begin position="12"/>
        <end position="31"/>
    </location>
</feature>
<dbReference type="InterPro" id="IPR013766">
    <property type="entry name" value="Thioredoxin_domain"/>
</dbReference>
<dbReference type="InterPro" id="IPR036249">
    <property type="entry name" value="Thioredoxin-like_sf"/>
</dbReference>
<accession>A0A0G3EEH4</accession>
<dbReference type="EMBL" id="CP010904">
    <property type="protein sequence ID" value="AKJ64841.1"/>
    <property type="molecule type" value="Genomic_DNA"/>
</dbReference>
<keyword evidence="4" id="KW-1185">Reference proteome</keyword>
<sequence length="167" mass="18304">MTTKKSILFRAVRILVITAVAFAVIVVVQLHRQKAAREVVPSAHVVELAEDANLDDLLTGTPLVLVSYGGEACGHCRALKPNLHRLADALPGTMRVVLVDTDTHRALARESGVEAIPDTRLYVGGKSTDRRLGYQDDNALKEWLRPHIAAAAFIHTDDHHGHGHEHH</sequence>
<protein>
    <submittedName>
        <fullName evidence="3">Thioredoxin-1</fullName>
    </submittedName>
</protein>
<feature type="domain" description="Thioredoxin" evidence="2">
    <location>
        <begin position="34"/>
        <end position="149"/>
    </location>
</feature>
<evidence type="ECO:0000313" key="3">
    <source>
        <dbReference type="EMBL" id="AKJ64841.1"/>
    </source>
</evidence>